<keyword evidence="3" id="KW-0804">Transcription</keyword>
<dbReference type="Pfam" id="PF07729">
    <property type="entry name" value="FCD"/>
    <property type="match status" value="1"/>
</dbReference>
<proteinExistence type="predicted"/>
<dbReference type="RefSeq" id="WP_232309238.1">
    <property type="nucleotide sequence ID" value="NZ_LUTU01000014.1"/>
</dbReference>
<gene>
    <name evidence="5" type="ORF">A0123_02835</name>
</gene>
<comment type="caution">
    <text evidence="5">The sequence shown here is derived from an EMBL/GenBank/DDBJ whole genome shotgun (WGS) entry which is preliminary data.</text>
</comment>
<name>A0A1B6VHJ7_9PROT</name>
<dbReference type="Pfam" id="PF00392">
    <property type="entry name" value="GntR"/>
    <property type="match status" value="1"/>
</dbReference>
<dbReference type="CDD" id="cd07377">
    <property type="entry name" value="WHTH_GntR"/>
    <property type="match status" value="1"/>
</dbReference>
<dbReference type="PANTHER" id="PTHR43537:SF53">
    <property type="entry name" value="HTH-TYPE TRANSCRIPTIONAL REPRESSOR NANR"/>
    <property type="match status" value="1"/>
</dbReference>
<dbReference type="EMBL" id="LUTU01000014">
    <property type="protein sequence ID" value="OAJ66701.1"/>
    <property type="molecule type" value="Genomic_DNA"/>
</dbReference>
<evidence type="ECO:0000256" key="2">
    <source>
        <dbReference type="ARBA" id="ARBA00023125"/>
    </source>
</evidence>
<protein>
    <submittedName>
        <fullName evidence="5">GntR family transcriptional regulator</fullName>
    </submittedName>
</protein>
<dbReference type="SUPFAM" id="SSF48008">
    <property type="entry name" value="GntR ligand-binding domain-like"/>
    <property type="match status" value="1"/>
</dbReference>
<dbReference type="GO" id="GO:0003700">
    <property type="term" value="F:DNA-binding transcription factor activity"/>
    <property type="evidence" value="ECO:0007669"/>
    <property type="project" value="InterPro"/>
</dbReference>
<keyword evidence="1" id="KW-0805">Transcription regulation</keyword>
<dbReference type="InterPro" id="IPR036388">
    <property type="entry name" value="WH-like_DNA-bd_sf"/>
</dbReference>
<dbReference type="SUPFAM" id="SSF46785">
    <property type="entry name" value="Winged helix' DNA-binding domain"/>
    <property type="match status" value="1"/>
</dbReference>
<dbReference type="SMART" id="SM00345">
    <property type="entry name" value="HTH_GNTR"/>
    <property type="match status" value="1"/>
</dbReference>
<dbReference type="Proteomes" id="UP000077786">
    <property type="component" value="Unassembled WGS sequence"/>
</dbReference>
<dbReference type="GO" id="GO:0003677">
    <property type="term" value="F:DNA binding"/>
    <property type="evidence" value="ECO:0007669"/>
    <property type="project" value="UniProtKB-KW"/>
</dbReference>
<dbReference type="PRINTS" id="PR00035">
    <property type="entry name" value="HTHGNTR"/>
</dbReference>
<dbReference type="PROSITE" id="PS50949">
    <property type="entry name" value="HTH_GNTR"/>
    <property type="match status" value="1"/>
</dbReference>
<dbReference type="SMART" id="SM00895">
    <property type="entry name" value="FCD"/>
    <property type="match status" value="1"/>
</dbReference>
<dbReference type="InterPro" id="IPR000524">
    <property type="entry name" value="Tscrpt_reg_HTH_GntR"/>
</dbReference>
<dbReference type="PANTHER" id="PTHR43537">
    <property type="entry name" value="TRANSCRIPTIONAL REGULATOR, GNTR FAMILY"/>
    <property type="match status" value="1"/>
</dbReference>
<dbReference type="Gene3D" id="1.20.120.530">
    <property type="entry name" value="GntR ligand-binding domain-like"/>
    <property type="match status" value="1"/>
</dbReference>
<accession>A0A1B6VHJ7</accession>
<organism evidence="5 6">
    <name type="scientific">Gluconobacter cerinus</name>
    <dbReference type="NCBI Taxonomy" id="38307"/>
    <lineage>
        <taxon>Bacteria</taxon>
        <taxon>Pseudomonadati</taxon>
        <taxon>Pseudomonadota</taxon>
        <taxon>Alphaproteobacteria</taxon>
        <taxon>Acetobacterales</taxon>
        <taxon>Acetobacteraceae</taxon>
        <taxon>Gluconobacter</taxon>
    </lineage>
</organism>
<dbReference type="PATRIC" id="fig|38307.3.peg.2957"/>
<dbReference type="InterPro" id="IPR036390">
    <property type="entry name" value="WH_DNA-bd_sf"/>
</dbReference>
<evidence type="ECO:0000256" key="3">
    <source>
        <dbReference type="ARBA" id="ARBA00023163"/>
    </source>
</evidence>
<dbReference type="AlphaFoldDB" id="A0A1B6VHJ7"/>
<sequence>MQPASNNVIENRIIQAVLSEEISPGERLGEKDLGEIFGVSRTLVREAMMRLSSRGIVAVSPRRGWFVIEPSVEEARETIEARRSVEIGLLMTQKNISAETIKQLEAHVLEQQRAIDENDLGRRSYLLGHFHVHLAAALGNSILANILEELTTRIVLIATLYQSKADAQQSCDNHRRLVSALRKNKVKDAVKIMDAHLTHLDKALSIRKKMKPRSADPLRGKASFVP</sequence>
<dbReference type="Gene3D" id="1.10.10.10">
    <property type="entry name" value="Winged helix-like DNA-binding domain superfamily/Winged helix DNA-binding domain"/>
    <property type="match status" value="1"/>
</dbReference>
<dbReference type="InterPro" id="IPR008920">
    <property type="entry name" value="TF_FadR/GntR_C"/>
</dbReference>
<evidence type="ECO:0000259" key="4">
    <source>
        <dbReference type="PROSITE" id="PS50949"/>
    </source>
</evidence>
<feature type="domain" description="HTH gntR-type" evidence="4">
    <location>
        <begin position="3"/>
        <end position="70"/>
    </location>
</feature>
<dbReference type="InterPro" id="IPR011711">
    <property type="entry name" value="GntR_C"/>
</dbReference>
<evidence type="ECO:0000313" key="6">
    <source>
        <dbReference type="Proteomes" id="UP000077786"/>
    </source>
</evidence>
<reference evidence="5 6" key="1">
    <citation type="submission" date="2016-03" db="EMBL/GenBank/DDBJ databases">
        <title>Draft genome sequence of Gluconobacter cerinus strain CECT 9110.</title>
        <authorList>
            <person name="Sainz F."/>
            <person name="Mas A."/>
            <person name="Torija M.J."/>
        </authorList>
    </citation>
    <scope>NUCLEOTIDE SEQUENCE [LARGE SCALE GENOMIC DNA]</scope>
    <source>
        <strain evidence="5 6">CECT 9110</strain>
    </source>
</reference>
<evidence type="ECO:0000313" key="5">
    <source>
        <dbReference type="EMBL" id="OAJ66701.1"/>
    </source>
</evidence>
<keyword evidence="2" id="KW-0238">DNA-binding</keyword>
<evidence type="ECO:0000256" key="1">
    <source>
        <dbReference type="ARBA" id="ARBA00023015"/>
    </source>
</evidence>